<dbReference type="OrthoDB" id="417697at2759"/>
<name>A0A371EXN8_MUCPR</name>
<dbReference type="Proteomes" id="UP000257109">
    <property type="component" value="Unassembled WGS sequence"/>
</dbReference>
<dbReference type="SMART" id="SM00768">
    <property type="entry name" value="X8"/>
    <property type="match status" value="2"/>
</dbReference>
<feature type="chain" id="PRO_5016935420" evidence="10">
    <location>
        <begin position="24"/>
        <end position="313"/>
    </location>
</feature>
<keyword evidence="7" id="KW-0325">Glycoprotein</keyword>
<evidence type="ECO:0000259" key="11">
    <source>
        <dbReference type="SMART" id="SM00768"/>
    </source>
</evidence>
<dbReference type="STRING" id="157652.A0A371EXN8"/>
<evidence type="ECO:0000256" key="6">
    <source>
        <dbReference type="ARBA" id="ARBA00023157"/>
    </source>
</evidence>
<evidence type="ECO:0000256" key="5">
    <source>
        <dbReference type="ARBA" id="ARBA00023136"/>
    </source>
</evidence>
<protein>
    <submittedName>
        <fullName evidence="12">Plasmodesmata callose-binding protein 3</fullName>
    </submittedName>
</protein>
<keyword evidence="5 9" id="KW-0472">Membrane</keyword>
<reference evidence="12" key="1">
    <citation type="submission" date="2018-05" db="EMBL/GenBank/DDBJ databases">
        <title>Draft genome of Mucuna pruriens seed.</title>
        <authorList>
            <person name="Nnadi N.E."/>
            <person name="Vos R."/>
            <person name="Hasami M.H."/>
            <person name="Devisetty U.K."/>
            <person name="Aguiy J.C."/>
        </authorList>
    </citation>
    <scope>NUCLEOTIDE SEQUENCE [LARGE SCALE GENOMIC DNA]</scope>
    <source>
        <strain evidence="12">JCA_2017</strain>
    </source>
</reference>
<keyword evidence="9" id="KW-1133">Transmembrane helix</keyword>
<keyword evidence="4 10" id="KW-0732">Signal</keyword>
<keyword evidence="9" id="KW-0812">Transmembrane</keyword>
<keyword evidence="8" id="KW-0449">Lipoprotein</keyword>
<feature type="non-terminal residue" evidence="12">
    <location>
        <position position="1"/>
    </location>
</feature>
<evidence type="ECO:0000256" key="2">
    <source>
        <dbReference type="ARBA" id="ARBA00022475"/>
    </source>
</evidence>
<gene>
    <name evidence="12" type="primary">PDCB3</name>
    <name evidence="12" type="ORF">CR513_49883</name>
</gene>
<evidence type="ECO:0000256" key="3">
    <source>
        <dbReference type="ARBA" id="ARBA00022622"/>
    </source>
</evidence>
<evidence type="ECO:0000256" key="8">
    <source>
        <dbReference type="ARBA" id="ARBA00023288"/>
    </source>
</evidence>
<evidence type="ECO:0000256" key="7">
    <source>
        <dbReference type="ARBA" id="ARBA00023180"/>
    </source>
</evidence>
<dbReference type="PANTHER" id="PTHR31044:SF147">
    <property type="entry name" value="CARBOHYDRATE-BINDING X8 DOMAIN PROTEIN"/>
    <property type="match status" value="1"/>
</dbReference>
<feature type="domain" description="X8" evidence="11">
    <location>
        <begin position="24"/>
        <end position="108"/>
    </location>
</feature>
<sequence length="313" mass="32407">MAAAKMVFLLLLSIIAGTMNVEATWCVARSDASYAALKSGLDFACSHGADCGPIRPGGNCFNPNTIQNHASYAFDSYYQRMGKAPGSCNFGGAATIAVTDPSFGRCVYPPYLSTDGGVDATVPTLPMNNTKAGSSTVTDYRSKNVLGQTSWCVARSDASFDALQTALDYACGAGADCLPLQSEGLCFLPNTIQAHASYAFNSFYQRKARAPGSCDFAATATIATSDPSYGSCVYPSSASAAGGPNTPITTPPMNNPNVPSTTTTTPIYGGGNTGGLTPGMSTTPFPDNSRAPSEAIATWFLVLFSSLILSIIS</sequence>
<dbReference type="InterPro" id="IPR044788">
    <property type="entry name" value="X8_dom_prot"/>
</dbReference>
<comment type="subcellular location">
    <subcellularLocation>
        <location evidence="1">Cell membrane</location>
        <topology evidence="1">Lipid-anchor</topology>
        <topology evidence="1">GPI-anchor</topology>
    </subcellularLocation>
</comment>
<evidence type="ECO:0000313" key="13">
    <source>
        <dbReference type="Proteomes" id="UP000257109"/>
    </source>
</evidence>
<feature type="domain" description="X8" evidence="11">
    <location>
        <begin position="150"/>
        <end position="234"/>
    </location>
</feature>
<keyword evidence="13" id="KW-1185">Reference proteome</keyword>
<keyword evidence="6" id="KW-1015">Disulfide bond</keyword>
<proteinExistence type="predicted"/>
<dbReference type="FunFam" id="1.20.58.1040:FF:000001">
    <property type="entry name" value="Glucan endo-1,3-beta-glucosidase 4"/>
    <property type="match status" value="2"/>
</dbReference>
<evidence type="ECO:0000256" key="4">
    <source>
        <dbReference type="ARBA" id="ARBA00022729"/>
    </source>
</evidence>
<organism evidence="12 13">
    <name type="scientific">Mucuna pruriens</name>
    <name type="common">Velvet bean</name>
    <name type="synonym">Dolichos pruriens</name>
    <dbReference type="NCBI Taxonomy" id="157652"/>
    <lineage>
        <taxon>Eukaryota</taxon>
        <taxon>Viridiplantae</taxon>
        <taxon>Streptophyta</taxon>
        <taxon>Embryophyta</taxon>
        <taxon>Tracheophyta</taxon>
        <taxon>Spermatophyta</taxon>
        <taxon>Magnoliopsida</taxon>
        <taxon>eudicotyledons</taxon>
        <taxon>Gunneridae</taxon>
        <taxon>Pentapetalae</taxon>
        <taxon>rosids</taxon>
        <taxon>fabids</taxon>
        <taxon>Fabales</taxon>
        <taxon>Fabaceae</taxon>
        <taxon>Papilionoideae</taxon>
        <taxon>50 kb inversion clade</taxon>
        <taxon>NPAAA clade</taxon>
        <taxon>indigoferoid/millettioid clade</taxon>
        <taxon>Phaseoleae</taxon>
        <taxon>Mucuna</taxon>
    </lineage>
</organism>
<evidence type="ECO:0000256" key="10">
    <source>
        <dbReference type="SAM" id="SignalP"/>
    </source>
</evidence>
<dbReference type="Gene3D" id="1.20.58.1040">
    <property type="match status" value="2"/>
</dbReference>
<evidence type="ECO:0000256" key="9">
    <source>
        <dbReference type="SAM" id="Phobius"/>
    </source>
</evidence>
<dbReference type="GO" id="GO:0005886">
    <property type="term" value="C:plasma membrane"/>
    <property type="evidence" value="ECO:0007669"/>
    <property type="project" value="UniProtKB-SubCell"/>
</dbReference>
<comment type="caution">
    <text evidence="12">The sequence shown here is derived from an EMBL/GenBank/DDBJ whole genome shotgun (WGS) entry which is preliminary data.</text>
</comment>
<dbReference type="GO" id="GO:0098552">
    <property type="term" value="C:side of membrane"/>
    <property type="evidence" value="ECO:0007669"/>
    <property type="project" value="UniProtKB-KW"/>
</dbReference>
<dbReference type="AlphaFoldDB" id="A0A371EXN8"/>
<accession>A0A371EXN8</accession>
<keyword evidence="2" id="KW-1003">Cell membrane</keyword>
<dbReference type="Pfam" id="PF07983">
    <property type="entry name" value="X8"/>
    <property type="match status" value="2"/>
</dbReference>
<keyword evidence="3" id="KW-0336">GPI-anchor</keyword>
<evidence type="ECO:0000313" key="12">
    <source>
        <dbReference type="EMBL" id="RDX70830.1"/>
    </source>
</evidence>
<dbReference type="PANTHER" id="PTHR31044">
    <property type="entry name" value="BETA-1,3 GLUCANASE"/>
    <property type="match status" value="1"/>
</dbReference>
<dbReference type="EMBL" id="QJKJ01011560">
    <property type="protein sequence ID" value="RDX70830.1"/>
    <property type="molecule type" value="Genomic_DNA"/>
</dbReference>
<feature type="transmembrane region" description="Helical" evidence="9">
    <location>
        <begin position="295"/>
        <end position="312"/>
    </location>
</feature>
<dbReference type="InterPro" id="IPR012946">
    <property type="entry name" value="X8"/>
</dbReference>
<feature type="signal peptide" evidence="10">
    <location>
        <begin position="1"/>
        <end position="23"/>
    </location>
</feature>
<dbReference type="GO" id="GO:0009506">
    <property type="term" value="C:plasmodesma"/>
    <property type="evidence" value="ECO:0007669"/>
    <property type="project" value="UniProtKB-ARBA"/>
</dbReference>
<evidence type="ECO:0000256" key="1">
    <source>
        <dbReference type="ARBA" id="ARBA00004609"/>
    </source>
</evidence>